<dbReference type="AlphaFoldDB" id="A0A645DQT1"/>
<sequence length="40" mass="4651">MFDVRKVQEIALREGYNELLVYLADNVGAYSRFILTGKEE</sequence>
<name>A0A645DQT1_9ZZZZ</name>
<evidence type="ECO:0008006" key="2">
    <source>
        <dbReference type="Google" id="ProtNLM"/>
    </source>
</evidence>
<gene>
    <name evidence="1" type="ORF">SDC9_138198</name>
</gene>
<evidence type="ECO:0000313" key="1">
    <source>
        <dbReference type="EMBL" id="MPM91073.1"/>
    </source>
</evidence>
<organism evidence="1">
    <name type="scientific">bioreactor metagenome</name>
    <dbReference type="NCBI Taxonomy" id="1076179"/>
    <lineage>
        <taxon>unclassified sequences</taxon>
        <taxon>metagenomes</taxon>
        <taxon>ecological metagenomes</taxon>
    </lineage>
</organism>
<accession>A0A645DQT1</accession>
<dbReference type="Pfam" id="PF16468">
    <property type="entry name" value="DUF5049"/>
    <property type="match status" value="1"/>
</dbReference>
<protein>
    <recommendedName>
        <fullName evidence="2">DUF5049 domain-containing protein</fullName>
    </recommendedName>
</protein>
<dbReference type="InterPro" id="IPR032488">
    <property type="entry name" value="DUF5049"/>
</dbReference>
<proteinExistence type="predicted"/>
<reference evidence="1" key="1">
    <citation type="submission" date="2019-08" db="EMBL/GenBank/DDBJ databases">
        <authorList>
            <person name="Kucharzyk K."/>
            <person name="Murdoch R.W."/>
            <person name="Higgins S."/>
            <person name="Loffler F."/>
        </authorList>
    </citation>
    <scope>NUCLEOTIDE SEQUENCE</scope>
</reference>
<comment type="caution">
    <text evidence="1">The sequence shown here is derived from an EMBL/GenBank/DDBJ whole genome shotgun (WGS) entry which is preliminary data.</text>
</comment>
<dbReference type="EMBL" id="VSSQ01038188">
    <property type="protein sequence ID" value="MPM91073.1"/>
    <property type="molecule type" value="Genomic_DNA"/>
</dbReference>